<protein>
    <submittedName>
        <fullName evidence="2">Uncharacterized protein</fullName>
    </submittedName>
</protein>
<feature type="transmembrane region" description="Helical" evidence="1">
    <location>
        <begin position="230"/>
        <end position="252"/>
    </location>
</feature>
<organism evidence="2 3">
    <name type="scientific">Apiotrichum porosum</name>
    <dbReference type="NCBI Taxonomy" id="105984"/>
    <lineage>
        <taxon>Eukaryota</taxon>
        <taxon>Fungi</taxon>
        <taxon>Dikarya</taxon>
        <taxon>Basidiomycota</taxon>
        <taxon>Agaricomycotina</taxon>
        <taxon>Tremellomycetes</taxon>
        <taxon>Trichosporonales</taxon>
        <taxon>Trichosporonaceae</taxon>
        <taxon>Apiotrichum</taxon>
    </lineage>
</organism>
<feature type="transmembrane region" description="Helical" evidence="1">
    <location>
        <begin position="388"/>
        <end position="407"/>
    </location>
</feature>
<feature type="transmembrane region" description="Helical" evidence="1">
    <location>
        <begin position="12"/>
        <end position="31"/>
    </location>
</feature>
<dbReference type="GeneID" id="39586818"/>
<feature type="transmembrane region" description="Helical" evidence="1">
    <location>
        <begin position="88"/>
        <end position="105"/>
    </location>
</feature>
<keyword evidence="1" id="KW-1133">Transmembrane helix</keyword>
<evidence type="ECO:0000313" key="3">
    <source>
        <dbReference type="Proteomes" id="UP000279236"/>
    </source>
</evidence>
<keyword evidence="1" id="KW-0472">Membrane</keyword>
<feature type="transmembrane region" description="Helical" evidence="1">
    <location>
        <begin position="111"/>
        <end position="136"/>
    </location>
</feature>
<dbReference type="Proteomes" id="UP000279236">
    <property type="component" value="Unassembled WGS sequence"/>
</dbReference>
<name>A0A427XI19_9TREE</name>
<dbReference type="OrthoDB" id="4234824at2759"/>
<dbReference type="InterPro" id="IPR025671">
    <property type="entry name" value="HXXEE"/>
</dbReference>
<dbReference type="EMBL" id="RSCE01000012">
    <property type="protein sequence ID" value="RSH78549.1"/>
    <property type="molecule type" value="Genomic_DNA"/>
</dbReference>
<dbReference type="RefSeq" id="XP_028473696.1">
    <property type="nucleotide sequence ID" value="XM_028618018.1"/>
</dbReference>
<keyword evidence="3" id="KW-1185">Reference proteome</keyword>
<dbReference type="Pfam" id="PF13787">
    <property type="entry name" value="HXXEE"/>
    <property type="match status" value="2"/>
</dbReference>
<feature type="transmembrane region" description="Helical" evidence="1">
    <location>
        <begin position="358"/>
        <end position="376"/>
    </location>
</feature>
<sequence length="454" mass="51699">MSRASSWFFANWANISAAFGVLALSILASYWDHFSIAQRCLLANVGILSLHFWEEFVIPGGLPSVWNVVGWKTATENADHYPLNQRNAVLGNWWFLFLLYLPPVFCNTVSWFTLVPIVFGLVCEAFMHLVAFNIVLGTCYNPGLFTSLGGFLPVGIVYLVHYAGQHPVLDWVKALGFALSNYVFIFYFVGIYMLAKPGDDRYAFTKDEMDRFSRTRYNPITWLKVYRDNWYYVVGVGFFAGAYFMAFFGHLFSQIQSILIWNTLAVAAHQIEEYIIPGGTTLIINVALFNERRDYDRYPLNKKGTAVVNTLAYPFFLAPVLWPNEIWLGLTQVFFGVAQIFAHGLAMNIGVNMGYNPGLATAVLLHLPIAVHYIAYVQDHDLVRYTDFLYAIPLLLAATVVIVLVPIRLNRDRQSPYPFTPEEMARFNVLNKLKANHLVDEPLAPTYRDEEVRD</sequence>
<feature type="transmembrane region" description="Helical" evidence="1">
    <location>
        <begin position="326"/>
        <end position="346"/>
    </location>
</feature>
<accession>A0A427XI19</accession>
<feature type="transmembrane region" description="Helical" evidence="1">
    <location>
        <begin position="143"/>
        <end position="163"/>
    </location>
</feature>
<proteinExistence type="predicted"/>
<evidence type="ECO:0000313" key="2">
    <source>
        <dbReference type="EMBL" id="RSH78549.1"/>
    </source>
</evidence>
<evidence type="ECO:0000256" key="1">
    <source>
        <dbReference type="SAM" id="Phobius"/>
    </source>
</evidence>
<comment type="caution">
    <text evidence="2">The sequence shown here is derived from an EMBL/GenBank/DDBJ whole genome shotgun (WGS) entry which is preliminary data.</text>
</comment>
<gene>
    <name evidence="2" type="ORF">EHS24_002275</name>
</gene>
<keyword evidence="1" id="KW-0812">Transmembrane</keyword>
<dbReference type="AlphaFoldDB" id="A0A427XI19"/>
<reference evidence="2 3" key="1">
    <citation type="submission" date="2018-11" db="EMBL/GenBank/DDBJ databases">
        <title>Genome sequence of Apiotrichum porosum DSM 27194.</title>
        <authorList>
            <person name="Aliyu H."/>
            <person name="Gorte O."/>
            <person name="Ochsenreither K."/>
        </authorList>
    </citation>
    <scope>NUCLEOTIDE SEQUENCE [LARGE SCALE GENOMIC DNA]</scope>
    <source>
        <strain evidence="2 3">DSM 27194</strain>
    </source>
</reference>
<feature type="transmembrane region" description="Helical" evidence="1">
    <location>
        <begin position="175"/>
        <end position="195"/>
    </location>
</feature>